<keyword evidence="2" id="KW-1185">Reference proteome</keyword>
<name>A0ABQ9VY16_SAGOE</name>
<evidence type="ECO:0000313" key="1">
    <source>
        <dbReference type="EMBL" id="KAK2114252.1"/>
    </source>
</evidence>
<dbReference type="Proteomes" id="UP001266305">
    <property type="component" value="Unassembled WGS sequence"/>
</dbReference>
<keyword evidence="1" id="KW-0067">ATP-binding</keyword>
<organism evidence="1 2">
    <name type="scientific">Saguinus oedipus</name>
    <name type="common">Cotton-top tamarin</name>
    <name type="synonym">Oedipomidas oedipus</name>
    <dbReference type="NCBI Taxonomy" id="9490"/>
    <lineage>
        <taxon>Eukaryota</taxon>
        <taxon>Metazoa</taxon>
        <taxon>Chordata</taxon>
        <taxon>Craniata</taxon>
        <taxon>Vertebrata</taxon>
        <taxon>Euteleostomi</taxon>
        <taxon>Mammalia</taxon>
        <taxon>Eutheria</taxon>
        <taxon>Euarchontoglires</taxon>
        <taxon>Primates</taxon>
        <taxon>Haplorrhini</taxon>
        <taxon>Platyrrhini</taxon>
        <taxon>Cebidae</taxon>
        <taxon>Callitrichinae</taxon>
        <taxon>Saguinus</taxon>
    </lineage>
</organism>
<protein>
    <submittedName>
        <fullName evidence="1">ATP-dependent RNA helicase ddx24</fullName>
    </submittedName>
</protein>
<keyword evidence="1" id="KW-0347">Helicase</keyword>
<sequence length="71" mass="8333">MNEVTMEMLTDTKIHYEIDKEDFYLFYFLMQYPGLTLVFANNISDITHLSRLLKVLNTTDPTYSHAPQVEA</sequence>
<reference evidence="1 2" key="1">
    <citation type="submission" date="2023-05" db="EMBL/GenBank/DDBJ databases">
        <title>B98-5 Cell Line De Novo Hybrid Assembly: An Optical Mapping Approach.</title>
        <authorList>
            <person name="Kananen K."/>
            <person name="Auerbach J.A."/>
            <person name="Kautto E."/>
            <person name="Blachly J.S."/>
        </authorList>
    </citation>
    <scope>NUCLEOTIDE SEQUENCE [LARGE SCALE GENOMIC DNA]</scope>
    <source>
        <strain evidence="1">B95-8</strain>
        <tissue evidence="1">Cell line</tissue>
    </source>
</reference>
<gene>
    <name evidence="1" type="primary">DDX24_1</name>
    <name evidence="1" type="ORF">P7K49_008518</name>
</gene>
<accession>A0ABQ9VY16</accession>
<keyword evidence="1" id="KW-0378">Hydrolase</keyword>
<proteinExistence type="predicted"/>
<evidence type="ECO:0000313" key="2">
    <source>
        <dbReference type="Proteomes" id="UP001266305"/>
    </source>
</evidence>
<dbReference type="GO" id="GO:0004386">
    <property type="term" value="F:helicase activity"/>
    <property type="evidence" value="ECO:0007669"/>
    <property type="project" value="UniProtKB-KW"/>
</dbReference>
<dbReference type="EMBL" id="JASSZA010000004">
    <property type="protein sequence ID" value="KAK2114252.1"/>
    <property type="molecule type" value="Genomic_DNA"/>
</dbReference>
<keyword evidence="1" id="KW-0547">Nucleotide-binding</keyword>
<comment type="caution">
    <text evidence="1">The sequence shown here is derived from an EMBL/GenBank/DDBJ whole genome shotgun (WGS) entry which is preliminary data.</text>
</comment>